<dbReference type="InterPro" id="IPR006665">
    <property type="entry name" value="OmpA-like"/>
</dbReference>
<accession>F3KZD7</accession>
<gene>
    <name evidence="4" type="ORF">IMCC3088_248</name>
</gene>
<dbReference type="RefSeq" id="WP_009574777.1">
    <property type="nucleotide sequence ID" value="NZ_AEIG01000011.1"/>
</dbReference>
<sequence>MKKQIVMGLIVASMASAGADAAEKKLNSPENIGFGSGLVAGAAIGGPVGGMIGALGGILLGNSITTEKTIAELQASLADNESALAAERASRIALEKRNAQLAASMERSRLELAMNVQFRTGSSELEPLYQQSLENMVELLKKDSSLQVTLSGYADRRGDEAFNEQLSAQRVAAVQQVFRNGGIHLNRIKTREFGERSPVDPTVSMDGHAFDRRVAIEVSGSTSMIVHR</sequence>
<comment type="caution">
    <text evidence="4">The sequence shown here is derived from an EMBL/GenBank/DDBJ whole genome shotgun (WGS) entry which is preliminary data.</text>
</comment>
<dbReference type="PANTHER" id="PTHR30329">
    <property type="entry name" value="STATOR ELEMENT OF FLAGELLAR MOTOR COMPLEX"/>
    <property type="match status" value="1"/>
</dbReference>
<evidence type="ECO:0000313" key="4">
    <source>
        <dbReference type="EMBL" id="EGG30624.1"/>
    </source>
</evidence>
<evidence type="ECO:0000256" key="3">
    <source>
        <dbReference type="ARBA" id="ARBA00023237"/>
    </source>
</evidence>
<dbReference type="GO" id="GO:0009279">
    <property type="term" value="C:cell outer membrane"/>
    <property type="evidence" value="ECO:0007669"/>
    <property type="project" value="UniProtKB-SubCell"/>
</dbReference>
<dbReference type="AlphaFoldDB" id="F3KZD7"/>
<dbReference type="PANTHER" id="PTHR30329:SF21">
    <property type="entry name" value="LIPOPROTEIN YIAD-RELATED"/>
    <property type="match status" value="1"/>
</dbReference>
<keyword evidence="3" id="KW-0998">Cell outer membrane</keyword>
<evidence type="ECO:0000313" key="5">
    <source>
        <dbReference type="Proteomes" id="UP000005615"/>
    </source>
</evidence>
<keyword evidence="2" id="KW-0472">Membrane</keyword>
<evidence type="ECO:0000256" key="1">
    <source>
        <dbReference type="ARBA" id="ARBA00004442"/>
    </source>
</evidence>
<dbReference type="NCBIfam" id="TIGR03789">
    <property type="entry name" value="pdsO"/>
    <property type="match status" value="1"/>
</dbReference>
<dbReference type="Proteomes" id="UP000005615">
    <property type="component" value="Unassembled WGS sequence"/>
</dbReference>
<dbReference type="STRING" id="2518989.IMCC3088_248"/>
<dbReference type="SUPFAM" id="SSF103088">
    <property type="entry name" value="OmpA-like"/>
    <property type="match status" value="1"/>
</dbReference>
<dbReference type="OrthoDB" id="7061829at2"/>
<dbReference type="CDD" id="cd07185">
    <property type="entry name" value="OmpA_C-like"/>
    <property type="match status" value="1"/>
</dbReference>
<dbReference type="eggNOG" id="COG2885">
    <property type="taxonomic scope" value="Bacteria"/>
</dbReference>
<protein>
    <submittedName>
        <fullName evidence="4">OmpA/MotB domain protein</fullName>
    </submittedName>
</protein>
<dbReference type="PROSITE" id="PS51123">
    <property type="entry name" value="OMPA_2"/>
    <property type="match status" value="1"/>
</dbReference>
<reference evidence="4 5" key="1">
    <citation type="journal article" date="2011" name="J. Bacteriol.">
        <title>Genome sequence of strain IMCC3088, a proteorhodopsin-containing marine bacterium belonging to the OM60/NOR5 clade.</title>
        <authorList>
            <person name="Jang Y."/>
            <person name="Oh H.M."/>
            <person name="Kang I."/>
            <person name="Lee K."/>
            <person name="Yang S.J."/>
            <person name="Cho J.C."/>
        </authorList>
    </citation>
    <scope>NUCLEOTIDE SEQUENCE [LARGE SCALE GENOMIC DNA]</scope>
    <source>
        <strain evidence="4 5">IMCC3088</strain>
    </source>
</reference>
<dbReference type="PRINTS" id="PR01021">
    <property type="entry name" value="OMPADOMAIN"/>
</dbReference>
<dbReference type="EMBL" id="AEIG01000011">
    <property type="protein sequence ID" value="EGG30624.1"/>
    <property type="molecule type" value="Genomic_DNA"/>
</dbReference>
<dbReference type="Gene3D" id="3.30.1330.60">
    <property type="entry name" value="OmpA-like domain"/>
    <property type="match status" value="1"/>
</dbReference>
<dbReference type="InterPro" id="IPR036737">
    <property type="entry name" value="OmpA-like_sf"/>
</dbReference>
<keyword evidence="5" id="KW-1185">Reference proteome</keyword>
<organism evidence="4 5">
    <name type="scientific">Aequoribacter fuscus</name>
    <dbReference type="NCBI Taxonomy" id="2518989"/>
    <lineage>
        <taxon>Bacteria</taxon>
        <taxon>Pseudomonadati</taxon>
        <taxon>Pseudomonadota</taxon>
        <taxon>Gammaproteobacteria</taxon>
        <taxon>Cellvibrionales</taxon>
        <taxon>Halieaceae</taxon>
        <taxon>Aequoribacter</taxon>
    </lineage>
</organism>
<dbReference type="InterPro" id="IPR006664">
    <property type="entry name" value="OMP_bac"/>
</dbReference>
<proteinExistence type="predicted"/>
<evidence type="ECO:0000256" key="2">
    <source>
        <dbReference type="ARBA" id="ARBA00023136"/>
    </source>
</evidence>
<dbReference type="Pfam" id="PF00691">
    <property type="entry name" value="OmpA"/>
    <property type="match status" value="1"/>
</dbReference>
<comment type="subcellular location">
    <subcellularLocation>
        <location evidence="1">Cell outer membrane</location>
    </subcellularLocation>
</comment>
<dbReference type="InterPro" id="IPR022511">
    <property type="entry name" value="PdsO"/>
</dbReference>
<dbReference type="InterPro" id="IPR050330">
    <property type="entry name" value="Bact_OuterMem_StrucFunc"/>
</dbReference>
<name>F3KZD7_9GAMM</name>